<protein>
    <submittedName>
        <fullName evidence="1">Uncharacterized protein</fullName>
    </submittedName>
</protein>
<proteinExistence type="predicted"/>
<sequence length="87" mass="10134">MRESFPRRLAKLFLSQSHIRHIEVPQGLSNLTHQLHTMILQEYLLQLGTSHQINLAPRILLTLLQHYLASLTVLSQMILTESQFNNF</sequence>
<comment type="caution">
    <text evidence="1">The sequence shown here is derived from an EMBL/GenBank/DDBJ whole genome shotgun (WGS) entry which is preliminary data.</text>
</comment>
<evidence type="ECO:0000313" key="2">
    <source>
        <dbReference type="Proteomes" id="UP000053157"/>
    </source>
</evidence>
<name>A0A0W1S0W4_9EURY</name>
<evidence type="ECO:0000313" key="1">
    <source>
        <dbReference type="EMBL" id="KTG19435.1"/>
    </source>
</evidence>
<gene>
    <name evidence="1" type="ORF">AUR66_18080</name>
</gene>
<dbReference type="AlphaFoldDB" id="A0A0W1S0W4"/>
<dbReference type="Proteomes" id="UP000053157">
    <property type="component" value="Unassembled WGS sequence"/>
</dbReference>
<keyword evidence="2" id="KW-1185">Reference proteome</keyword>
<reference evidence="1 2" key="1">
    <citation type="submission" date="2015-12" db="EMBL/GenBank/DDBJ databases">
        <title>Haloferax profundi sp. nov. isolated from the Discovery deep brine-seawater interface in the Red Sea.</title>
        <authorList>
            <person name="Zhang G."/>
            <person name="Stingl U."/>
            <person name="Rashid M."/>
        </authorList>
    </citation>
    <scope>NUCLEOTIDE SEQUENCE [LARGE SCALE GENOMIC DNA]</scope>
    <source>
        <strain evidence="1 2">SB29</strain>
    </source>
</reference>
<dbReference type="EMBL" id="LOPV01000445">
    <property type="protein sequence ID" value="KTG19435.1"/>
    <property type="molecule type" value="Genomic_DNA"/>
</dbReference>
<accession>A0A0W1S0W4</accession>
<organism evidence="1 2">
    <name type="scientific">Haloferax profundi</name>
    <dbReference type="NCBI Taxonomy" id="1544718"/>
    <lineage>
        <taxon>Archaea</taxon>
        <taxon>Methanobacteriati</taxon>
        <taxon>Methanobacteriota</taxon>
        <taxon>Stenosarchaea group</taxon>
        <taxon>Halobacteria</taxon>
        <taxon>Halobacteriales</taxon>
        <taxon>Haloferacaceae</taxon>
        <taxon>Haloferax</taxon>
    </lineage>
</organism>